<dbReference type="RefSeq" id="WP_399593209.1">
    <property type="nucleotide sequence ID" value="NZ_JBITPR010000043.1"/>
</dbReference>
<accession>A0ABW8BDI6</accession>
<gene>
    <name evidence="2" type="ORF">AB4829_18285</name>
</gene>
<keyword evidence="3" id="KW-1185">Reference proteome</keyword>
<evidence type="ECO:0000313" key="2">
    <source>
        <dbReference type="EMBL" id="MFI7872532.1"/>
    </source>
</evidence>
<keyword evidence="1" id="KW-0472">Membrane</keyword>
<dbReference type="EMBL" id="JBITPR010000043">
    <property type="protein sequence ID" value="MFI7872532.1"/>
    <property type="molecule type" value="Genomic_DNA"/>
</dbReference>
<comment type="caution">
    <text evidence="2">The sequence shown here is derived from an EMBL/GenBank/DDBJ whole genome shotgun (WGS) entry which is preliminary data.</text>
</comment>
<feature type="transmembrane region" description="Helical" evidence="1">
    <location>
        <begin position="25"/>
        <end position="45"/>
    </location>
</feature>
<keyword evidence="1" id="KW-1133">Transmembrane helix</keyword>
<name>A0ABW8BDI6_9ACTN</name>
<protein>
    <submittedName>
        <fullName evidence="2">Uncharacterized protein</fullName>
    </submittedName>
</protein>
<evidence type="ECO:0000313" key="3">
    <source>
        <dbReference type="Proteomes" id="UP001614264"/>
    </source>
</evidence>
<reference evidence="2 3" key="1">
    <citation type="submission" date="2024-07" db="EMBL/GenBank/DDBJ databases">
        <title>Whole genome sequencing of Prodigiosin pigment-producing Streptomyces salinarius isolated from rhizosphere soil of Arachis hypogaea.</title>
        <authorList>
            <person name="Vidhya A."/>
            <person name="Ramya S."/>
        </authorList>
    </citation>
    <scope>NUCLEOTIDE SEQUENCE [LARGE SCALE GENOMIC DNA]</scope>
    <source>
        <strain evidence="2 3">VRMG2420</strain>
    </source>
</reference>
<proteinExistence type="predicted"/>
<dbReference type="Proteomes" id="UP001614264">
    <property type="component" value="Unassembled WGS sequence"/>
</dbReference>
<organism evidence="2 3">
    <name type="scientific">Streptomyces salinarius</name>
    <dbReference type="NCBI Taxonomy" id="2762598"/>
    <lineage>
        <taxon>Bacteria</taxon>
        <taxon>Bacillati</taxon>
        <taxon>Actinomycetota</taxon>
        <taxon>Actinomycetes</taxon>
        <taxon>Kitasatosporales</taxon>
        <taxon>Streptomycetaceae</taxon>
        <taxon>Streptomyces</taxon>
    </lineage>
</organism>
<sequence>MSNEDRIFLTKPLKPVAVLRSKRRIAVGVASLASLAIAGTALFIWEPWVDRSPFTARSYSPLGADMFVDTGDGSCRAEGVAAREKLLGEDKRVLATGSSQGGEILSSEYGDLAGHCFAYTEFTGVPAGEDAYFVVSGERLYTADGDELGPVETAEASLRESMSEAKKHWENFQEPAD</sequence>
<evidence type="ECO:0000256" key="1">
    <source>
        <dbReference type="SAM" id="Phobius"/>
    </source>
</evidence>
<keyword evidence="1" id="KW-0812">Transmembrane</keyword>